<keyword evidence="2" id="KW-1185">Reference proteome</keyword>
<dbReference type="Gene3D" id="3.80.10.10">
    <property type="entry name" value="Ribonuclease Inhibitor"/>
    <property type="match status" value="3"/>
</dbReference>
<dbReference type="EMBL" id="OZ035838">
    <property type="protein sequence ID" value="CAL1583369.1"/>
    <property type="molecule type" value="Genomic_DNA"/>
</dbReference>
<gene>
    <name evidence="1" type="ORF">KC01_LOCUS13849</name>
</gene>
<dbReference type="AlphaFoldDB" id="A0AAV2K676"/>
<dbReference type="SUPFAM" id="SSF52047">
    <property type="entry name" value="RNI-like"/>
    <property type="match status" value="1"/>
</dbReference>
<accession>A0AAV2K676</accession>
<reference evidence="1 2" key="1">
    <citation type="submission" date="2024-04" db="EMBL/GenBank/DDBJ databases">
        <authorList>
            <person name="Waldvogel A.-M."/>
            <person name="Schoenle A."/>
        </authorList>
    </citation>
    <scope>NUCLEOTIDE SEQUENCE [LARGE SCALE GENOMIC DNA]</scope>
</reference>
<dbReference type="InterPro" id="IPR032675">
    <property type="entry name" value="LRR_dom_sf"/>
</dbReference>
<evidence type="ECO:0000313" key="1">
    <source>
        <dbReference type="EMBL" id="CAL1583369.1"/>
    </source>
</evidence>
<sequence length="310" mass="35033">MFQVFCFLRFSQLQDFSLCHWIRNVNHAVEVTSRRCLHLRSLKLSHCSGLTKPAWDSLGLHCRSLQRLDLQYSEKGCCPNLELLEINRKLDSNLRELNVCVQGLQMACPKLKTFRIMNVIPINRTMRGVESCGFPRLEELSLATTSCCYISDADLLHFLLGSTKLRVLDLRGCNRVTPAGLAALPCPDLQCLFWGQYYNSSALTSLQPKAGLQLVTQKWGATLQQVDLANQLFTEDDLDSALSFLSQTPHTLHSLNLTGTRVTAPPLKSLLRRASSLNYLNLTSCRYLPRGLKRIYRGQADILPLLENLH</sequence>
<name>A0AAV2K676_KNICA</name>
<dbReference type="Pfam" id="PF13516">
    <property type="entry name" value="LRR_6"/>
    <property type="match status" value="1"/>
</dbReference>
<dbReference type="InterPro" id="IPR001611">
    <property type="entry name" value="Leu-rich_rpt"/>
</dbReference>
<dbReference type="Proteomes" id="UP001497482">
    <property type="component" value="Chromosome 16"/>
</dbReference>
<protein>
    <submittedName>
        <fullName evidence="1">Uncharacterized protein</fullName>
    </submittedName>
</protein>
<dbReference type="PANTHER" id="PTHR13318">
    <property type="entry name" value="PARTNER OF PAIRED, ISOFORM B-RELATED"/>
    <property type="match status" value="1"/>
</dbReference>
<organism evidence="1 2">
    <name type="scientific">Knipowitschia caucasica</name>
    <name type="common">Caucasian dwarf goby</name>
    <name type="synonym">Pomatoschistus caucasicus</name>
    <dbReference type="NCBI Taxonomy" id="637954"/>
    <lineage>
        <taxon>Eukaryota</taxon>
        <taxon>Metazoa</taxon>
        <taxon>Chordata</taxon>
        <taxon>Craniata</taxon>
        <taxon>Vertebrata</taxon>
        <taxon>Euteleostomi</taxon>
        <taxon>Actinopterygii</taxon>
        <taxon>Neopterygii</taxon>
        <taxon>Teleostei</taxon>
        <taxon>Neoteleostei</taxon>
        <taxon>Acanthomorphata</taxon>
        <taxon>Gobiaria</taxon>
        <taxon>Gobiiformes</taxon>
        <taxon>Gobioidei</taxon>
        <taxon>Gobiidae</taxon>
        <taxon>Gobiinae</taxon>
        <taxon>Knipowitschia</taxon>
    </lineage>
</organism>
<proteinExistence type="predicted"/>
<evidence type="ECO:0000313" key="2">
    <source>
        <dbReference type="Proteomes" id="UP001497482"/>
    </source>
</evidence>
<dbReference type="GO" id="GO:0019005">
    <property type="term" value="C:SCF ubiquitin ligase complex"/>
    <property type="evidence" value="ECO:0007669"/>
    <property type="project" value="TreeGrafter"/>
</dbReference>
<dbReference type="GO" id="GO:0031146">
    <property type="term" value="P:SCF-dependent proteasomal ubiquitin-dependent protein catabolic process"/>
    <property type="evidence" value="ECO:0007669"/>
    <property type="project" value="TreeGrafter"/>
</dbReference>